<proteinExistence type="predicted"/>
<evidence type="ECO:0000313" key="2">
    <source>
        <dbReference type="EMBL" id="KUF09732.1"/>
    </source>
</evidence>
<name>A0A0W7WGV2_9RHOB</name>
<dbReference type="STRING" id="1685382.AVJ23_16395"/>
<dbReference type="SUPFAM" id="SSF141086">
    <property type="entry name" value="Agglutinin HPA-like"/>
    <property type="match status" value="1"/>
</dbReference>
<dbReference type="RefSeq" id="WP_058863296.1">
    <property type="nucleotide sequence ID" value="NZ_LPXO01000011.1"/>
</dbReference>
<accession>A0A0W7WGV2</accession>
<reference evidence="2 3" key="1">
    <citation type="submission" date="2015-12" db="EMBL/GenBank/DDBJ databases">
        <authorList>
            <person name="Shamseldin A."/>
            <person name="Moawad H."/>
            <person name="Abd El-Rahim W.M."/>
            <person name="Sadowsky M.J."/>
        </authorList>
    </citation>
    <scope>NUCLEOTIDE SEQUENCE [LARGE SCALE GENOMIC DNA]</scope>
    <source>
        <strain evidence="2 3">SJ5A-1</strain>
    </source>
</reference>
<evidence type="ECO:0000313" key="3">
    <source>
        <dbReference type="Proteomes" id="UP000054396"/>
    </source>
</evidence>
<gene>
    <name evidence="2" type="ORF">AVJ23_16395</name>
</gene>
<protein>
    <submittedName>
        <fullName evidence="2">ATP synthase</fullName>
    </submittedName>
</protein>
<sequence>MKKIAGSMIGIEQGNDEVFSDFASGGEMWTGSGARERRKPVRFAEPFRVPPSVQVALSLWDMDQGANVRADIVADKITKTGFDLVFRTWSDTRVARVRMSWIAIGEVANEDDWELY</sequence>
<dbReference type="GO" id="GO:0045335">
    <property type="term" value="C:phagocytic vesicle"/>
    <property type="evidence" value="ECO:0007669"/>
    <property type="project" value="TreeGrafter"/>
</dbReference>
<keyword evidence="3" id="KW-1185">Reference proteome</keyword>
<dbReference type="InterPro" id="IPR037221">
    <property type="entry name" value="H-type_lectin_dom_sf"/>
</dbReference>
<dbReference type="PANTHER" id="PTHR46938:SF1">
    <property type="entry name" value="DISCOIDIN-1 SUBUNIT A-RELATED"/>
    <property type="match status" value="1"/>
</dbReference>
<dbReference type="GO" id="GO:0030247">
    <property type="term" value="F:polysaccharide binding"/>
    <property type="evidence" value="ECO:0007669"/>
    <property type="project" value="TreeGrafter"/>
</dbReference>
<dbReference type="GO" id="GO:0098636">
    <property type="term" value="C:protein complex involved in cell adhesion"/>
    <property type="evidence" value="ECO:0007669"/>
    <property type="project" value="TreeGrafter"/>
</dbReference>
<dbReference type="InterPro" id="IPR019019">
    <property type="entry name" value="H-type_lectin_domain"/>
</dbReference>
<dbReference type="Pfam" id="PF09458">
    <property type="entry name" value="H_lectin"/>
    <property type="match status" value="1"/>
</dbReference>
<dbReference type="OrthoDB" id="7658568at2"/>
<organism evidence="2 3">
    <name type="scientific">Pseudoponticoccus marisrubri</name>
    <dbReference type="NCBI Taxonomy" id="1685382"/>
    <lineage>
        <taxon>Bacteria</taxon>
        <taxon>Pseudomonadati</taxon>
        <taxon>Pseudomonadota</taxon>
        <taxon>Alphaproteobacteria</taxon>
        <taxon>Rhodobacterales</taxon>
        <taxon>Roseobacteraceae</taxon>
        <taxon>Pseudoponticoccus</taxon>
    </lineage>
</organism>
<dbReference type="GO" id="GO:0046871">
    <property type="term" value="F:N-acetylgalactosamine binding"/>
    <property type="evidence" value="ECO:0007669"/>
    <property type="project" value="TreeGrafter"/>
</dbReference>
<dbReference type="AlphaFoldDB" id="A0A0W7WGV2"/>
<dbReference type="GO" id="GO:0098609">
    <property type="term" value="P:cell-cell adhesion"/>
    <property type="evidence" value="ECO:0007669"/>
    <property type="project" value="TreeGrafter"/>
</dbReference>
<dbReference type="PANTHER" id="PTHR46938">
    <property type="entry name" value="DISCOIDIN-1 SUBUNIT A-RELATED-RELATED"/>
    <property type="match status" value="1"/>
</dbReference>
<evidence type="ECO:0000259" key="1">
    <source>
        <dbReference type="Pfam" id="PF09458"/>
    </source>
</evidence>
<dbReference type="Gene3D" id="2.60.40.2080">
    <property type="match status" value="1"/>
</dbReference>
<dbReference type="Proteomes" id="UP000054396">
    <property type="component" value="Unassembled WGS sequence"/>
</dbReference>
<dbReference type="GO" id="GO:0009986">
    <property type="term" value="C:cell surface"/>
    <property type="evidence" value="ECO:0007669"/>
    <property type="project" value="TreeGrafter"/>
</dbReference>
<dbReference type="InterPro" id="IPR052487">
    <property type="entry name" value="Galactose-binding_lectin"/>
</dbReference>
<dbReference type="EMBL" id="LPXO01000011">
    <property type="protein sequence ID" value="KUF09732.1"/>
    <property type="molecule type" value="Genomic_DNA"/>
</dbReference>
<feature type="domain" description="H-type lectin" evidence="1">
    <location>
        <begin position="39"/>
        <end position="104"/>
    </location>
</feature>
<dbReference type="GO" id="GO:0070492">
    <property type="term" value="F:oligosaccharide binding"/>
    <property type="evidence" value="ECO:0007669"/>
    <property type="project" value="TreeGrafter"/>
</dbReference>
<comment type="caution">
    <text evidence="2">The sequence shown here is derived from an EMBL/GenBank/DDBJ whole genome shotgun (WGS) entry which is preliminary data.</text>
</comment>